<feature type="modified residue" description="4-aspartylphosphate" evidence="4">
    <location>
        <position position="54"/>
    </location>
</feature>
<evidence type="ECO:0000313" key="7">
    <source>
        <dbReference type="EMBL" id="QHI71848.1"/>
    </source>
</evidence>
<dbReference type="EMBL" id="CP047591">
    <property type="protein sequence ID" value="QHI71848.1"/>
    <property type="molecule type" value="Genomic_DNA"/>
</dbReference>
<dbReference type="Proteomes" id="UP000463883">
    <property type="component" value="Chromosome"/>
</dbReference>
<organism evidence="7 8">
    <name type="scientific">Aminipila terrae</name>
    <dbReference type="NCBI Taxonomy" id="2697030"/>
    <lineage>
        <taxon>Bacteria</taxon>
        <taxon>Bacillati</taxon>
        <taxon>Bacillota</taxon>
        <taxon>Clostridia</taxon>
        <taxon>Peptostreptococcales</taxon>
        <taxon>Anaerovoracaceae</taxon>
        <taxon>Aminipila</taxon>
    </lineage>
</organism>
<dbReference type="RefSeq" id="WP_162361622.1">
    <property type="nucleotide sequence ID" value="NZ_CP047591.1"/>
</dbReference>
<dbReference type="PROSITE" id="PS50930">
    <property type="entry name" value="HTH_LYTTR"/>
    <property type="match status" value="1"/>
</dbReference>
<sequence>MMIKIMIVEDSERDLQIYKTVLDEIEGIEVYYALSGEEALKIAKKNHMDIFILDIELPGISGLELAGKIRNMSDYALTLIMFITGYEKNQLEAFKQFHCYDYILKPFGTREFHKKITTLMKNISVEKQTKTRVKMILYPDINKEILIPVDQIRYAEVLHRHCFLYTDLQEEPFESNNIILKELIAEVDEPYFIQCYKSYAVNVKKIQEIERVNYRLWTISLQESGSKLFVSSKYYNAIDEQIKLWIVNKRG</sequence>
<evidence type="ECO:0000259" key="6">
    <source>
        <dbReference type="PROSITE" id="PS50930"/>
    </source>
</evidence>
<name>A0A6P1MIN2_9FIRM</name>
<feature type="domain" description="HTH LytTR-type" evidence="6">
    <location>
        <begin position="136"/>
        <end position="244"/>
    </location>
</feature>
<reference evidence="7 8" key="1">
    <citation type="submission" date="2020-01" db="EMBL/GenBank/DDBJ databases">
        <title>Genomic analysis of Aminipila sp. CBA3637.</title>
        <authorList>
            <person name="Kim Y.B."/>
            <person name="Roh S.W."/>
        </authorList>
    </citation>
    <scope>NUCLEOTIDE SEQUENCE [LARGE SCALE GENOMIC DNA]</scope>
    <source>
        <strain evidence="7 8">CBA3637</strain>
    </source>
</reference>
<evidence type="ECO:0000256" key="2">
    <source>
        <dbReference type="ARBA" id="ARBA00022553"/>
    </source>
</evidence>
<dbReference type="PANTHER" id="PTHR44591">
    <property type="entry name" value="STRESS RESPONSE REGULATOR PROTEIN 1"/>
    <property type="match status" value="1"/>
</dbReference>
<gene>
    <name evidence="7" type="ORF">Ami3637_05110</name>
</gene>
<dbReference type="SUPFAM" id="SSF52172">
    <property type="entry name" value="CheY-like"/>
    <property type="match status" value="1"/>
</dbReference>
<evidence type="ECO:0000256" key="4">
    <source>
        <dbReference type="PROSITE-ProRule" id="PRU00169"/>
    </source>
</evidence>
<proteinExistence type="predicted"/>
<dbReference type="GO" id="GO:0003677">
    <property type="term" value="F:DNA binding"/>
    <property type="evidence" value="ECO:0007669"/>
    <property type="project" value="InterPro"/>
</dbReference>
<dbReference type="InterPro" id="IPR050595">
    <property type="entry name" value="Bact_response_regulator"/>
</dbReference>
<dbReference type="InterPro" id="IPR001789">
    <property type="entry name" value="Sig_transdc_resp-reg_receiver"/>
</dbReference>
<dbReference type="Gene3D" id="2.40.50.1020">
    <property type="entry name" value="LytTr DNA-binding domain"/>
    <property type="match status" value="1"/>
</dbReference>
<dbReference type="InterPro" id="IPR007492">
    <property type="entry name" value="LytTR_DNA-bd_dom"/>
</dbReference>
<dbReference type="Pfam" id="PF00072">
    <property type="entry name" value="Response_reg"/>
    <property type="match status" value="1"/>
</dbReference>
<dbReference type="SMART" id="SM00448">
    <property type="entry name" value="REC"/>
    <property type="match status" value="1"/>
</dbReference>
<evidence type="ECO:0000313" key="8">
    <source>
        <dbReference type="Proteomes" id="UP000463883"/>
    </source>
</evidence>
<keyword evidence="2 4" id="KW-0597">Phosphoprotein</keyword>
<dbReference type="PROSITE" id="PS50110">
    <property type="entry name" value="RESPONSE_REGULATORY"/>
    <property type="match status" value="1"/>
</dbReference>
<accession>A0A6P1MIN2</accession>
<dbReference type="InterPro" id="IPR011006">
    <property type="entry name" value="CheY-like_superfamily"/>
</dbReference>
<evidence type="ECO:0000256" key="3">
    <source>
        <dbReference type="ARBA" id="ARBA00024867"/>
    </source>
</evidence>
<comment type="function">
    <text evidence="3">May play the central regulatory role in sporulation. It may be an element of the effector pathway responsible for the activation of sporulation genes in response to nutritional stress. Spo0A may act in concert with spo0H (a sigma factor) to control the expression of some genes that are critical to the sporulation process.</text>
</comment>
<dbReference type="AlphaFoldDB" id="A0A6P1MIN2"/>
<dbReference type="GO" id="GO:0000160">
    <property type="term" value="P:phosphorelay signal transduction system"/>
    <property type="evidence" value="ECO:0007669"/>
    <property type="project" value="InterPro"/>
</dbReference>
<dbReference type="Gene3D" id="3.40.50.2300">
    <property type="match status" value="1"/>
</dbReference>
<protein>
    <recommendedName>
        <fullName evidence="1">Stage 0 sporulation protein A homolog</fullName>
    </recommendedName>
</protein>
<evidence type="ECO:0000259" key="5">
    <source>
        <dbReference type="PROSITE" id="PS50110"/>
    </source>
</evidence>
<dbReference type="KEGG" id="amic:Ami3637_05110"/>
<keyword evidence="8" id="KW-1185">Reference proteome</keyword>
<dbReference type="PANTHER" id="PTHR44591:SF3">
    <property type="entry name" value="RESPONSE REGULATORY DOMAIN-CONTAINING PROTEIN"/>
    <property type="match status" value="1"/>
</dbReference>
<dbReference type="SMART" id="SM00850">
    <property type="entry name" value="LytTR"/>
    <property type="match status" value="1"/>
</dbReference>
<feature type="domain" description="Response regulatory" evidence="5">
    <location>
        <begin position="4"/>
        <end position="120"/>
    </location>
</feature>
<evidence type="ECO:0000256" key="1">
    <source>
        <dbReference type="ARBA" id="ARBA00018672"/>
    </source>
</evidence>
<dbReference type="Pfam" id="PF04397">
    <property type="entry name" value="LytTR"/>
    <property type="match status" value="1"/>
</dbReference>
<dbReference type="CDD" id="cd00156">
    <property type="entry name" value="REC"/>
    <property type="match status" value="1"/>
</dbReference>